<dbReference type="STRING" id="1227490.C479_11495"/>
<dbReference type="Proteomes" id="UP000011560">
    <property type="component" value="Unassembled WGS sequence"/>
</dbReference>
<comment type="caution">
    <text evidence="2">The sequence shown here is derived from an EMBL/GenBank/DDBJ whole genome shotgun (WGS) entry which is preliminary data.</text>
</comment>
<name>M0BIH2_9EURY</name>
<proteinExistence type="predicted"/>
<dbReference type="EMBL" id="AOIQ01000017">
    <property type="protein sequence ID" value="ELZ09439.1"/>
    <property type="molecule type" value="Genomic_DNA"/>
</dbReference>
<protein>
    <submittedName>
        <fullName evidence="2">Uncharacterized protein</fullName>
    </submittedName>
</protein>
<reference evidence="2 3" key="1">
    <citation type="journal article" date="2014" name="PLoS Genet.">
        <title>Phylogenetically driven sequencing of extremely halophilic archaea reveals strategies for static and dynamic osmo-response.</title>
        <authorList>
            <person name="Becker E.A."/>
            <person name="Seitzer P.M."/>
            <person name="Tritt A."/>
            <person name="Larsen D."/>
            <person name="Krusor M."/>
            <person name="Yao A.I."/>
            <person name="Wu D."/>
            <person name="Madern D."/>
            <person name="Eisen J.A."/>
            <person name="Darling A.E."/>
            <person name="Facciotti M.T."/>
        </authorList>
    </citation>
    <scope>NUCLEOTIDE SEQUENCE [LARGE SCALE GENOMIC DNA]</scope>
    <source>
        <strain evidence="2 3">JCM 14624</strain>
    </source>
</reference>
<dbReference type="RefSeq" id="WP_007702490.1">
    <property type="nucleotide sequence ID" value="NZ_AOIQ01000017.1"/>
</dbReference>
<dbReference type="AlphaFoldDB" id="M0BIH2"/>
<evidence type="ECO:0000313" key="2">
    <source>
        <dbReference type="EMBL" id="ELZ09439.1"/>
    </source>
</evidence>
<evidence type="ECO:0000256" key="1">
    <source>
        <dbReference type="SAM" id="MobiDB-lite"/>
    </source>
</evidence>
<gene>
    <name evidence="2" type="ORF">C479_11495</name>
</gene>
<feature type="region of interest" description="Disordered" evidence="1">
    <location>
        <begin position="1"/>
        <end position="20"/>
    </location>
</feature>
<organism evidence="2 3">
    <name type="scientific">Halovivax asiaticus JCM 14624</name>
    <dbReference type="NCBI Taxonomy" id="1227490"/>
    <lineage>
        <taxon>Archaea</taxon>
        <taxon>Methanobacteriati</taxon>
        <taxon>Methanobacteriota</taxon>
        <taxon>Stenosarchaea group</taxon>
        <taxon>Halobacteria</taxon>
        <taxon>Halobacteriales</taxon>
        <taxon>Natrialbaceae</taxon>
        <taxon>Halovivax</taxon>
    </lineage>
</organism>
<accession>M0BIH2</accession>
<dbReference type="OrthoDB" id="292672at2157"/>
<keyword evidence="3" id="KW-1185">Reference proteome</keyword>
<sequence length="812" mass="89978">MTDGTDSFTAGGFEATDDWTNADVPELESTGEPVVVGSIASFHGGDTAGLRLRNVSADGLEAFVEEETSKDGETWHKADSIRFLGAPSGPITDVSERHIGEAGAIDLEQPDGDHWHTIELNDSYDDPVVLTQVMTYRGKDACHGRVRNVQPDSFEFQIEEWDTHNGPHTEETVGYFVLEQGSHTLPDENPLSDGTPLEVRTVPTDDDWSEMTFSAAFGSDPAVVSRSQTENGHHEIVTRHRNVGGDGLEVRLQEEAARGGEHVQETVGVVATPRRDVEVGFGRVQDVDHDWTAFDFETRITSSNPVVLTNLDTFNGSDTAAPRLRAISSTGGQVRVEEEASQNEERRHNEETISVLSRPEGPIEDENGNSIGWAGTFSFDQHDESYWHTLKYGGEVYDDPVVFADIQTYNGEQPAHVRLRNVGPESFELQIEEWDYLNGRHVEETIGYLLLESGTHVLSDGSHLHVGTTQATHQWFSTKFVPDYGSKQPALLTQCQTYNGYNEVVTRTTNLDAHGFDVRLQEEEGSDGRHDVESVGFLGIARPGRSTPRYETDRVLDTAVEGFSVEDCAFAFDNDFPAGQYTLPQPIRLPFGLGTIDEIGDTTNGMCGGMVLAVRDYFEHGVTPWSDDLVARSPPNSPVHGDQPAEDTRLFNFLSERLFDSFVPGDGNALGAGIYQTLMNSANTKKWGQVKKSRNEVMRDEWENEIKPTLDSNTLCPLGLIHVDTHGNPLKTGFNQIGNNHQVLAYGYTRSGDTIEIYVYDPNYPDDNEMRIQFTKKDDLGNWFEPSYVGSSKPLYGFFAAPYSRKTPPGSY</sequence>
<evidence type="ECO:0000313" key="3">
    <source>
        <dbReference type="Proteomes" id="UP000011560"/>
    </source>
</evidence>